<accession>A0A7K2IQQ3</accession>
<proteinExistence type="predicted"/>
<evidence type="ECO:0000313" key="1">
    <source>
        <dbReference type="EMBL" id="MYR32300.1"/>
    </source>
</evidence>
<dbReference type="InterPro" id="IPR047722">
    <property type="entry name" value="STM4015-like"/>
</dbReference>
<gene>
    <name evidence="1" type="ORF">GTW20_08465</name>
</gene>
<dbReference type="Proteomes" id="UP000467124">
    <property type="component" value="Unassembled WGS sequence"/>
</dbReference>
<comment type="caution">
    <text evidence="1">The sequence shown here is derived from an EMBL/GenBank/DDBJ whole genome shotgun (WGS) entry which is preliminary data.</text>
</comment>
<dbReference type="Gene3D" id="3.80.10.10">
    <property type="entry name" value="Ribonuclease Inhibitor"/>
    <property type="match status" value="1"/>
</dbReference>
<dbReference type="NCBIfam" id="NF038076">
    <property type="entry name" value="fam_STM4015"/>
    <property type="match status" value="1"/>
</dbReference>
<organism evidence="1 2">
    <name type="scientific">Nocardiopsis alba</name>
    <dbReference type="NCBI Taxonomy" id="53437"/>
    <lineage>
        <taxon>Bacteria</taxon>
        <taxon>Bacillati</taxon>
        <taxon>Actinomycetota</taxon>
        <taxon>Actinomycetes</taxon>
        <taxon>Streptosporangiales</taxon>
        <taxon>Nocardiopsidaceae</taxon>
        <taxon>Nocardiopsis</taxon>
    </lineage>
</organism>
<reference evidence="1 2" key="1">
    <citation type="journal article" date="2019" name="Nat. Commun.">
        <title>The antimicrobial potential of Streptomyces from insect microbiomes.</title>
        <authorList>
            <person name="Chevrette M.G."/>
            <person name="Carlson C.M."/>
            <person name="Ortega H.E."/>
            <person name="Thomas C."/>
            <person name="Ananiev G.E."/>
            <person name="Barns K.J."/>
            <person name="Book A.J."/>
            <person name="Cagnazzo J."/>
            <person name="Carlos C."/>
            <person name="Flanigan W."/>
            <person name="Grubbs K.J."/>
            <person name="Horn H.A."/>
            <person name="Hoffmann F.M."/>
            <person name="Klassen J.L."/>
            <person name="Knack J.J."/>
            <person name="Lewin G.R."/>
            <person name="McDonald B.R."/>
            <person name="Muller L."/>
            <person name="Melo W.G.P."/>
            <person name="Pinto-Tomas A.A."/>
            <person name="Schmitz A."/>
            <person name="Wendt-Pienkowski E."/>
            <person name="Wildman S."/>
            <person name="Zhao M."/>
            <person name="Zhang F."/>
            <person name="Bugni T.S."/>
            <person name="Andes D.R."/>
            <person name="Pupo M.T."/>
            <person name="Currie C.R."/>
        </authorList>
    </citation>
    <scope>NUCLEOTIDE SEQUENCE [LARGE SCALE GENOMIC DNA]</scope>
    <source>
        <strain evidence="1 2">SID5840</strain>
    </source>
</reference>
<dbReference type="InterPro" id="IPR032675">
    <property type="entry name" value="LRR_dom_sf"/>
</dbReference>
<name>A0A7K2IQQ3_9ACTN</name>
<protein>
    <recommendedName>
        <fullName evidence="3">Leucine-rich repeat domain-containing protein</fullName>
    </recommendedName>
</protein>
<dbReference type="AlphaFoldDB" id="A0A7K2IQQ3"/>
<evidence type="ECO:0000313" key="2">
    <source>
        <dbReference type="Proteomes" id="UP000467124"/>
    </source>
</evidence>
<dbReference type="EMBL" id="WWHY01000001">
    <property type="protein sequence ID" value="MYR32300.1"/>
    <property type="molecule type" value="Genomic_DNA"/>
</dbReference>
<evidence type="ECO:0008006" key="3">
    <source>
        <dbReference type="Google" id="ProtNLM"/>
    </source>
</evidence>
<dbReference type="SUPFAM" id="SSF52047">
    <property type="entry name" value="RNI-like"/>
    <property type="match status" value="1"/>
</dbReference>
<dbReference type="RefSeq" id="WP_161110677.1">
    <property type="nucleotide sequence ID" value="NZ_JBHYPC010000006.1"/>
</dbReference>
<sequence>MIGECLTEYAGLPVVDFLEDEEDRPTPSSVVWRLHSMYGEEGFLGTVDRFVQEVDTSKVTALVIGDWGVQGGKDLSSAGARDALVEHAAAFPALRSLFLGDITFELSEISWLQQSDLAPLLVAYPALEELTVRGVGDTYVDPDVLALHVPGHPSLRSLTVQSGGLPGRVVREIVSSAPLPLERLELWLGVEHYGYDVVPEDLAPVLSGEAFPGLRHLGLRNAQDTGVWLRRLTASPLLARLTSVDLSLGSLRGKDVEHLIASVPLLSHLESLDLHHHYLSEEETERVRAAFAETGVRVDLSDRREVRGDEDDLFTYYPSVGE</sequence>